<evidence type="ECO:0000313" key="2">
    <source>
        <dbReference type="Proteomes" id="UP000273675"/>
    </source>
</evidence>
<dbReference type="InterPro" id="IPR021253">
    <property type="entry name" value="ZrgA-like"/>
</dbReference>
<organism evidence="1 2">
    <name type="scientific">Maricaulis maris</name>
    <dbReference type="NCBI Taxonomy" id="74318"/>
    <lineage>
        <taxon>Bacteria</taxon>
        <taxon>Pseudomonadati</taxon>
        <taxon>Pseudomonadota</taxon>
        <taxon>Alphaproteobacteria</taxon>
        <taxon>Maricaulales</taxon>
        <taxon>Maricaulaceae</taxon>
        <taxon>Maricaulis</taxon>
    </lineage>
</organism>
<dbReference type="EMBL" id="RBIM01000006">
    <property type="protein sequence ID" value="RKQ95464.1"/>
    <property type="molecule type" value="Genomic_DNA"/>
</dbReference>
<dbReference type="Proteomes" id="UP000273675">
    <property type="component" value="Unassembled WGS sequence"/>
</dbReference>
<gene>
    <name evidence="1" type="ORF">C7435_2567</name>
</gene>
<dbReference type="Pfam" id="PF10986">
    <property type="entry name" value="ZrgA"/>
    <property type="match status" value="1"/>
</dbReference>
<reference evidence="1 2" key="1">
    <citation type="submission" date="2018-10" db="EMBL/GenBank/DDBJ databases">
        <title>Genomic Encyclopedia of Type Strains, Phase IV (KMG-IV): sequencing the most valuable type-strain genomes for metagenomic binning, comparative biology and taxonomic classification.</title>
        <authorList>
            <person name="Goeker M."/>
        </authorList>
    </citation>
    <scope>NUCLEOTIDE SEQUENCE [LARGE SCALE GENOMIC DNA]</scope>
    <source>
        <strain evidence="1 2">DSM 4734</strain>
    </source>
</reference>
<evidence type="ECO:0000313" key="1">
    <source>
        <dbReference type="EMBL" id="RKQ95464.1"/>
    </source>
</evidence>
<comment type="caution">
    <text evidence="1">The sequence shown here is derived from an EMBL/GenBank/DDBJ whole genome shotgun (WGS) entry which is preliminary data.</text>
</comment>
<protein>
    <submittedName>
        <fullName evidence="1">Uncharacterized protein DUF2796</fullName>
    </submittedName>
</protein>
<dbReference type="AlphaFoldDB" id="A0A495D1P8"/>
<name>A0A495D1P8_9PROT</name>
<dbReference type="RefSeq" id="WP_075189728.1">
    <property type="nucleotide sequence ID" value="NZ_RBIM01000006.1"/>
</dbReference>
<accession>A0A495D1P8</accession>
<proteinExistence type="predicted"/>
<sequence length="171" mass="18822">MGPTEFFLAGMIVLTADHHAAPAHSAHVHGVGHLTIAIDADGVLLAELQTPGDNLFGFEGAPRTAAEQRIADLARSQLADGNHVVRFNNEAECVFEDGSMDDDEYPDDDAHSNVRIVYQFTCAEPDRLTRMETDLFEAFERFEEIETVFLSPRGQEGFALTAAAPRHRLAR</sequence>